<dbReference type="Proteomes" id="UP000175691">
    <property type="component" value="Unassembled WGS sequence"/>
</dbReference>
<dbReference type="GO" id="GO:0005975">
    <property type="term" value="P:carbohydrate metabolic process"/>
    <property type="evidence" value="ECO:0007669"/>
    <property type="project" value="InterPro"/>
</dbReference>
<comment type="caution">
    <text evidence="3">The sequence shown here is derived from an EMBL/GenBank/DDBJ whole genome shotgun (WGS) entry which is preliminary data.</text>
</comment>
<dbReference type="STRING" id="1656094.BFC18_10310"/>
<dbReference type="InterPro" id="IPR012341">
    <property type="entry name" value="6hp_glycosidase-like_sf"/>
</dbReference>
<dbReference type="SUPFAM" id="SSF48208">
    <property type="entry name" value="Six-hairpin glycosidases"/>
    <property type="match status" value="1"/>
</dbReference>
<dbReference type="PANTHER" id="PTHR33886:SF8">
    <property type="entry name" value="UNSATURATED RHAMNOGALACTURONAN HYDROLASE (EUROFUNG)"/>
    <property type="match status" value="1"/>
</dbReference>
<feature type="chain" id="PRO_5009209637" evidence="2">
    <location>
        <begin position="28"/>
        <end position="403"/>
    </location>
</feature>
<dbReference type="AlphaFoldDB" id="A0A1E7ZBF1"/>
<evidence type="ECO:0000256" key="1">
    <source>
        <dbReference type="ARBA" id="ARBA00022801"/>
    </source>
</evidence>
<keyword evidence="2" id="KW-0732">Signal</keyword>
<dbReference type="RefSeq" id="WP_070125231.1">
    <property type="nucleotide sequence ID" value="NZ_MDHN01000021.1"/>
</dbReference>
<evidence type="ECO:0000256" key="2">
    <source>
        <dbReference type="SAM" id="SignalP"/>
    </source>
</evidence>
<keyword evidence="1 3" id="KW-0378">Hydrolase</keyword>
<dbReference type="PROSITE" id="PS51257">
    <property type="entry name" value="PROKAR_LIPOPROTEIN"/>
    <property type="match status" value="1"/>
</dbReference>
<organism evidence="3 4">
    <name type="scientific">Alteromonas confluentis</name>
    <dbReference type="NCBI Taxonomy" id="1656094"/>
    <lineage>
        <taxon>Bacteria</taxon>
        <taxon>Pseudomonadati</taxon>
        <taxon>Pseudomonadota</taxon>
        <taxon>Gammaproteobacteria</taxon>
        <taxon>Alteromonadales</taxon>
        <taxon>Alteromonadaceae</taxon>
        <taxon>Alteromonas/Salinimonas group</taxon>
        <taxon>Alteromonas</taxon>
    </lineage>
</organism>
<dbReference type="InterPro" id="IPR008928">
    <property type="entry name" value="6-hairpin_glycosidase_sf"/>
</dbReference>
<evidence type="ECO:0000313" key="3">
    <source>
        <dbReference type="EMBL" id="OFC70839.1"/>
    </source>
</evidence>
<accession>A0A1E7ZBF1</accession>
<dbReference type="Gene3D" id="1.50.10.10">
    <property type="match status" value="1"/>
</dbReference>
<dbReference type="Pfam" id="PF07470">
    <property type="entry name" value="Glyco_hydro_88"/>
    <property type="match status" value="1"/>
</dbReference>
<dbReference type="InterPro" id="IPR052043">
    <property type="entry name" value="PolySaccharide_Degr_Enz"/>
</dbReference>
<dbReference type="GO" id="GO:0016787">
    <property type="term" value="F:hydrolase activity"/>
    <property type="evidence" value="ECO:0007669"/>
    <property type="project" value="UniProtKB-KW"/>
</dbReference>
<keyword evidence="4" id="KW-1185">Reference proteome</keyword>
<name>A0A1E7ZBF1_9ALTE</name>
<reference evidence="3 4" key="1">
    <citation type="submission" date="2016-08" db="EMBL/GenBank/DDBJ databases">
        <authorList>
            <person name="Seilhamer J.J."/>
        </authorList>
    </citation>
    <scope>NUCLEOTIDE SEQUENCE [LARGE SCALE GENOMIC DNA]</scope>
    <source>
        <strain evidence="3 4">KCTC 42603</strain>
    </source>
</reference>
<gene>
    <name evidence="3" type="ORF">BFC18_10310</name>
</gene>
<feature type="signal peptide" evidence="2">
    <location>
        <begin position="1"/>
        <end position="27"/>
    </location>
</feature>
<evidence type="ECO:0000313" key="4">
    <source>
        <dbReference type="Proteomes" id="UP000175691"/>
    </source>
</evidence>
<dbReference type="OrthoDB" id="6381507at2"/>
<sequence length="403" mass="46054">MKLFRKIITTLTCTSLLTACVAIHSTADELTWIEKVANTTMARSPEAWAMRPHKGLTEPDWSYTYGLVLLGFQRLYQETGNEAYLNYAKTWVDSLIDENGNIKDYVIYEFNIDDINAGKLLFMFYEQTQDPRYLKAMQQLRQQLDWQPRTREGGFWHKRIYPWQMWLDGLYMGSAYLAQYAHTFGEDSAVFDDIALQFTLIESKTRDEKTGLLFHGWDESRLQQWADQETGLSQQFWSRAMGWYAMALVDTLEVMPADHGKRQQLLDSFKQLMNALKPWQQASGIWLQVTDQVGREGNYEEASGTAMFAYAIAKGVRLGYLTKDWTSIAQKAFDGLTEELIVTDSDTGQVHLTNICGSAGLGGNPYRSGSFEYYVNEAKVTDDAHGIGPYILAGIELIKLKQK</sequence>
<dbReference type="InterPro" id="IPR010905">
    <property type="entry name" value="Glyco_hydro_88"/>
</dbReference>
<protein>
    <submittedName>
        <fullName evidence="3">Glycosyl hydrolase family 88</fullName>
    </submittedName>
</protein>
<proteinExistence type="predicted"/>
<dbReference type="EMBL" id="MDHN01000021">
    <property type="protein sequence ID" value="OFC70839.1"/>
    <property type="molecule type" value="Genomic_DNA"/>
</dbReference>
<dbReference type="PANTHER" id="PTHR33886">
    <property type="entry name" value="UNSATURATED RHAMNOGALACTURONAN HYDROLASE (EUROFUNG)"/>
    <property type="match status" value="1"/>
</dbReference>